<keyword evidence="2" id="KW-1185">Reference proteome</keyword>
<protein>
    <recommendedName>
        <fullName evidence="3">Type A2 lantipeptide</fullName>
    </recommendedName>
</protein>
<dbReference type="AlphaFoldDB" id="A0A3S9LZ58"/>
<dbReference type="Proteomes" id="UP000280298">
    <property type="component" value="Chromosome"/>
</dbReference>
<gene>
    <name evidence="1" type="ORF">EJ357_00815</name>
</gene>
<evidence type="ECO:0000313" key="2">
    <source>
        <dbReference type="Proteomes" id="UP000280298"/>
    </source>
</evidence>
<evidence type="ECO:0008006" key="3">
    <source>
        <dbReference type="Google" id="ProtNLM"/>
    </source>
</evidence>
<reference evidence="1 2" key="1">
    <citation type="journal article" date="2019" name="Int. J. Syst. Evol. Microbiol.">
        <title>Streptomyces cyaneochromogenes sp. nov., a blue pigment-producing actinomycete from manganese-contaminated soil.</title>
        <authorList>
            <person name="Tang X."/>
            <person name="Zhao J."/>
            <person name="Li K."/>
            <person name="Chen Z."/>
            <person name="Sun Y."/>
            <person name="Gao J."/>
        </authorList>
    </citation>
    <scope>NUCLEOTIDE SEQUENCE [LARGE SCALE GENOMIC DNA]</scope>
    <source>
        <strain evidence="1 2">MK-45</strain>
    </source>
</reference>
<organism evidence="1 2">
    <name type="scientific">Streptomyces cyaneochromogenes</name>
    <dbReference type="NCBI Taxonomy" id="2496836"/>
    <lineage>
        <taxon>Bacteria</taxon>
        <taxon>Bacillati</taxon>
        <taxon>Actinomycetota</taxon>
        <taxon>Actinomycetes</taxon>
        <taxon>Kitasatosporales</taxon>
        <taxon>Streptomycetaceae</taxon>
        <taxon>Streptomyces</taxon>
    </lineage>
</organism>
<dbReference type="OrthoDB" id="4268112at2"/>
<proteinExistence type="predicted"/>
<accession>A0A3S9LZ58</accession>
<sequence>MNSAPQVQTVEISDAALDDVSGGLNPHASLVAGPAAVTSTDVLAQLDAVKNEVLGAAGQYSHVSVSASL</sequence>
<dbReference type="KEGG" id="scya:EJ357_00815"/>
<evidence type="ECO:0000313" key="1">
    <source>
        <dbReference type="EMBL" id="AZQ32193.1"/>
    </source>
</evidence>
<dbReference type="RefSeq" id="WP_126387637.1">
    <property type="nucleotide sequence ID" value="NZ_CP034539.1"/>
</dbReference>
<name>A0A3S9LZ58_9ACTN</name>
<dbReference type="EMBL" id="CP034539">
    <property type="protein sequence ID" value="AZQ32193.1"/>
    <property type="molecule type" value="Genomic_DNA"/>
</dbReference>